<dbReference type="Proteomes" id="UP001208570">
    <property type="component" value="Unassembled WGS sequence"/>
</dbReference>
<accession>A0AAD9JD32</accession>
<feature type="region of interest" description="Disordered" evidence="1">
    <location>
        <begin position="26"/>
        <end position="57"/>
    </location>
</feature>
<dbReference type="AlphaFoldDB" id="A0AAD9JD32"/>
<name>A0AAD9JD32_9ANNE</name>
<organism evidence="2 3">
    <name type="scientific">Paralvinella palmiformis</name>
    <dbReference type="NCBI Taxonomy" id="53620"/>
    <lineage>
        <taxon>Eukaryota</taxon>
        <taxon>Metazoa</taxon>
        <taxon>Spiralia</taxon>
        <taxon>Lophotrochozoa</taxon>
        <taxon>Annelida</taxon>
        <taxon>Polychaeta</taxon>
        <taxon>Sedentaria</taxon>
        <taxon>Canalipalpata</taxon>
        <taxon>Terebellida</taxon>
        <taxon>Terebelliformia</taxon>
        <taxon>Alvinellidae</taxon>
        <taxon>Paralvinella</taxon>
    </lineage>
</organism>
<feature type="compositionally biased region" description="Basic and acidic residues" evidence="1">
    <location>
        <begin position="26"/>
        <end position="37"/>
    </location>
</feature>
<gene>
    <name evidence="2" type="ORF">LSH36_381g01030</name>
</gene>
<proteinExistence type="predicted"/>
<reference evidence="2" key="1">
    <citation type="journal article" date="2023" name="Mol. Biol. Evol.">
        <title>Third-Generation Sequencing Reveals the Adaptive Role of the Epigenome in Three Deep-Sea Polychaetes.</title>
        <authorList>
            <person name="Perez M."/>
            <person name="Aroh O."/>
            <person name="Sun Y."/>
            <person name="Lan Y."/>
            <person name="Juniper S.K."/>
            <person name="Young C.R."/>
            <person name="Angers B."/>
            <person name="Qian P.Y."/>
        </authorList>
    </citation>
    <scope>NUCLEOTIDE SEQUENCE</scope>
    <source>
        <strain evidence="2">P08H-3</strain>
    </source>
</reference>
<keyword evidence="3" id="KW-1185">Reference proteome</keyword>
<evidence type="ECO:0000313" key="2">
    <source>
        <dbReference type="EMBL" id="KAK2150942.1"/>
    </source>
</evidence>
<dbReference type="EMBL" id="JAODUP010000381">
    <property type="protein sequence ID" value="KAK2150942.1"/>
    <property type="molecule type" value="Genomic_DNA"/>
</dbReference>
<sequence length="99" mass="10943">MTAAIIISSHKSSFYRSMMDDDLRMSEAERGDGWRQSEDDDLDSPPPSSSPEKKNGFKFGDIKARRSLIDGSSCQAAISLRLLDRRRGQVGTIMTDGMG</sequence>
<comment type="caution">
    <text evidence="2">The sequence shown here is derived from an EMBL/GenBank/DDBJ whole genome shotgun (WGS) entry which is preliminary data.</text>
</comment>
<evidence type="ECO:0000313" key="3">
    <source>
        <dbReference type="Proteomes" id="UP001208570"/>
    </source>
</evidence>
<evidence type="ECO:0000256" key="1">
    <source>
        <dbReference type="SAM" id="MobiDB-lite"/>
    </source>
</evidence>
<protein>
    <submittedName>
        <fullName evidence="2">Uncharacterized protein</fullName>
    </submittedName>
</protein>